<name>A0A7W7W5R6_9ACTN</name>
<feature type="transmembrane region" description="Helical" evidence="1">
    <location>
        <begin position="20"/>
        <end position="38"/>
    </location>
</feature>
<feature type="transmembrane region" description="Helical" evidence="1">
    <location>
        <begin position="244"/>
        <end position="264"/>
    </location>
</feature>
<dbReference type="Proteomes" id="UP000523007">
    <property type="component" value="Unassembled WGS sequence"/>
</dbReference>
<keyword evidence="1" id="KW-0472">Membrane</keyword>
<feature type="transmembrane region" description="Helical" evidence="1">
    <location>
        <begin position="191"/>
        <end position="214"/>
    </location>
</feature>
<dbReference type="AlphaFoldDB" id="A0A7W7W5R6"/>
<evidence type="ECO:0000256" key="1">
    <source>
        <dbReference type="SAM" id="Phobius"/>
    </source>
</evidence>
<dbReference type="EMBL" id="JACHJT010000002">
    <property type="protein sequence ID" value="MBB4935056.1"/>
    <property type="molecule type" value="Genomic_DNA"/>
</dbReference>
<accession>A0A7W7W5R6</accession>
<protein>
    <submittedName>
        <fullName evidence="2">Uncharacterized protein</fullName>
    </submittedName>
</protein>
<keyword evidence="1" id="KW-1133">Transmembrane helix</keyword>
<reference evidence="2 3" key="1">
    <citation type="submission" date="2020-08" db="EMBL/GenBank/DDBJ databases">
        <title>Sequencing the genomes of 1000 actinobacteria strains.</title>
        <authorList>
            <person name="Klenk H.-P."/>
        </authorList>
    </citation>
    <scope>NUCLEOTIDE SEQUENCE [LARGE SCALE GENOMIC DNA]</scope>
    <source>
        <strain evidence="2 3">DSM 102030</strain>
    </source>
</reference>
<feature type="transmembrane region" description="Helical" evidence="1">
    <location>
        <begin position="50"/>
        <end position="71"/>
    </location>
</feature>
<keyword evidence="3" id="KW-1185">Reference proteome</keyword>
<feature type="transmembrane region" description="Helical" evidence="1">
    <location>
        <begin position="112"/>
        <end position="133"/>
    </location>
</feature>
<evidence type="ECO:0000313" key="2">
    <source>
        <dbReference type="EMBL" id="MBB4935056.1"/>
    </source>
</evidence>
<dbReference type="RefSeq" id="WP_184584839.1">
    <property type="nucleotide sequence ID" value="NZ_JACHJT010000002.1"/>
</dbReference>
<proteinExistence type="predicted"/>
<feature type="transmembrane region" description="Helical" evidence="1">
    <location>
        <begin position="162"/>
        <end position="179"/>
    </location>
</feature>
<sequence length="437" mass="48561">MATSAVLLPLYALDLARRYWAPLLCVYVAGTALHALALRGVAKLGQQDEIFGMVGVSVSLLVTLATTIIMFHMLRPGLPTLDQELSERSARARRGTPQAPGQVSVNERERRLVDAIAMAILPFLAFYSAWGLVGEEFQSYALQVYNDAGPEAYAFVSDFDRVGAPLIVALGAFCVRAGVEALYNRTESKILGLLTALLEAIWVFFAIVTVSPLLSDARAWFGERVVWAEIQSLYTDGLIWLSDVTSIPVLTLASSIAGTVAWVWNLLKDGLVEPLLWLTIAAVVFGADVDRTETLFRGQRRVERLHRTAMEHTPGMVARVTSVVGGTYRDKYVPFVNALRFILSVSPAYYLSFCLYYALLELGFGWLERGVFIAVGPEDFLSWWWPWLTPIEFVVEGLHEFFRVCLLAAAFELTLRRGGGRTSGRRRAPRRADHFGM</sequence>
<feature type="transmembrane region" description="Helical" evidence="1">
    <location>
        <begin position="338"/>
        <end position="359"/>
    </location>
</feature>
<comment type="caution">
    <text evidence="2">The sequence shown here is derived from an EMBL/GenBank/DDBJ whole genome shotgun (WGS) entry which is preliminary data.</text>
</comment>
<evidence type="ECO:0000313" key="3">
    <source>
        <dbReference type="Proteomes" id="UP000523007"/>
    </source>
</evidence>
<keyword evidence="1" id="KW-0812">Transmembrane</keyword>
<gene>
    <name evidence="2" type="ORF">F4561_005950</name>
</gene>
<organism evidence="2 3">
    <name type="scientific">Lipingzhangella halophila</name>
    <dbReference type="NCBI Taxonomy" id="1783352"/>
    <lineage>
        <taxon>Bacteria</taxon>
        <taxon>Bacillati</taxon>
        <taxon>Actinomycetota</taxon>
        <taxon>Actinomycetes</taxon>
        <taxon>Streptosporangiales</taxon>
        <taxon>Nocardiopsidaceae</taxon>
        <taxon>Lipingzhangella</taxon>
    </lineage>
</organism>